<accession>A0A5R9GLR5</accession>
<keyword evidence="2" id="KW-1185">Reference proteome</keyword>
<dbReference type="EMBL" id="VCIW01000001">
    <property type="protein sequence ID" value="TLS54093.1"/>
    <property type="molecule type" value="Genomic_DNA"/>
</dbReference>
<evidence type="ECO:0000313" key="1">
    <source>
        <dbReference type="EMBL" id="TLS54093.1"/>
    </source>
</evidence>
<dbReference type="InterPro" id="IPR035901">
    <property type="entry name" value="GIY-YIG_endonuc_sf"/>
</dbReference>
<dbReference type="RefSeq" id="WP_138191864.1">
    <property type="nucleotide sequence ID" value="NZ_VCIW01000001.1"/>
</dbReference>
<dbReference type="Proteomes" id="UP000309676">
    <property type="component" value="Unassembled WGS sequence"/>
</dbReference>
<dbReference type="AlphaFoldDB" id="A0A5R9GLR5"/>
<protein>
    <recommendedName>
        <fullName evidence="3">GIY-YIG domain-containing protein</fullName>
    </recommendedName>
</protein>
<dbReference type="OrthoDB" id="2848668at2"/>
<gene>
    <name evidence="1" type="ORF">FE782_01750</name>
</gene>
<comment type="caution">
    <text evidence="1">The sequence shown here is derived from an EMBL/GenBank/DDBJ whole genome shotgun (WGS) entry which is preliminary data.</text>
</comment>
<name>A0A5R9GLR5_9BACL</name>
<sequence>MGFWDIVGKVASTVIEIGARSHADFQRNAGEKIRDYERKLAQAEGSSRMRDPEYAKKVEAARQKFEAGKQKFYGVSSPNTVVKDGVTLIGGLSVDQWDSRWQRLGILGSLTLSDLSRYNQSIGLYKAELGGKTVYIGRAVEYNNGGFRKRLRDYLRSSDSGRTHTSGGKMNQYADRITLSILVVGTSEKEVGLVKELEVAMIMKHGPAWNVQFRA</sequence>
<evidence type="ECO:0000313" key="2">
    <source>
        <dbReference type="Proteomes" id="UP000309676"/>
    </source>
</evidence>
<reference evidence="1 2" key="1">
    <citation type="submission" date="2019-05" db="EMBL/GenBank/DDBJ databases">
        <authorList>
            <person name="Narsing Rao M.P."/>
            <person name="Li W.J."/>
        </authorList>
    </citation>
    <scope>NUCLEOTIDE SEQUENCE [LARGE SCALE GENOMIC DNA]</scope>
    <source>
        <strain evidence="1 2">SYSU_K30003</strain>
    </source>
</reference>
<evidence type="ECO:0008006" key="3">
    <source>
        <dbReference type="Google" id="ProtNLM"/>
    </source>
</evidence>
<proteinExistence type="predicted"/>
<organism evidence="1 2">
    <name type="scientific">Paenibacillus antri</name>
    <dbReference type="NCBI Taxonomy" id="2582848"/>
    <lineage>
        <taxon>Bacteria</taxon>
        <taxon>Bacillati</taxon>
        <taxon>Bacillota</taxon>
        <taxon>Bacilli</taxon>
        <taxon>Bacillales</taxon>
        <taxon>Paenibacillaceae</taxon>
        <taxon>Paenibacillus</taxon>
    </lineage>
</organism>
<dbReference type="Gene3D" id="3.40.1440.10">
    <property type="entry name" value="GIY-YIG endonuclease"/>
    <property type="match status" value="1"/>
</dbReference>